<comment type="caution">
    <text evidence="13">The sequence shown here is derived from an EMBL/GenBank/DDBJ whole genome shotgun (WGS) entry which is preliminary data.</text>
</comment>
<dbReference type="InterPro" id="IPR050299">
    <property type="entry name" value="YjjX_NTPase"/>
</dbReference>
<dbReference type="EMBL" id="PEVC01000036">
    <property type="protein sequence ID" value="PIV00979.1"/>
    <property type="molecule type" value="Genomic_DNA"/>
</dbReference>
<evidence type="ECO:0000313" key="13">
    <source>
        <dbReference type="EMBL" id="PIV00979.1"/>
    </source>
</evidence>
<accession>A0A2M7BD03</accession>
<keyword evidence="8" id="KW-0464">Manganese</keyword>
<dbReference type="GO" id="GO:0046872">
    <property type="term" value="F:metal ion binding"/>
    <property type="evidence" value="ECO:0007669"/>
    <property type="project" value="UniProtKB-KW"/>
</dbReference>
<protein>
    <recommendedName>
        <fullName evidence="9">inosine/xanthosine triphosphatase</fullName>
        <ecNumber evidence="9">3.6.1.73</ecNumber>
    </recommendedName>
</protein>
<dbReference type="GO" id="GO:0006772">
    <property type="term" value="P:thiamine metabolic process"/>
    <property type="evidence" value="ECO:0007669"/>
    <property type="project" value="TreeGrafter"/>
</dbReference>
<comment type="cofactor">
    <cofactor evidence="1">
        <name>Mn(2+)</name>
        <dbReference type="ChEBI" id="CHEBI:29035"/>
    </cofactor>
</comment>
<evidence type="ECO:0000256" key="6">
    <source>
        <dbReference type="ARBA" id="ARBA00022842"/>
    </source>
</evidence>
<evidence type="ECO:0000256" key="1">
    <source>
        <dbReference type="ARBA" id="ARBA00001936"/>
    </source>
</evidence>
<feature type="domain" description="Non-canonical purine NTP phosphatase/PRRC1" evidence="12">
    <location>
        <begin position="6"/>
        <end position="63"/>
    </location>
</feature>
<proteinExistence type="predicted"/>
<keyword evidence="7" id="KW-0546">Nucleotide metabolism</keyword>
<name>A0A2M7BD03_9BACT</name>
<keyword evidence="4" id="KW-0547">Nucleotide-binding</keyword>
<dbReference type="InterPro" id="IPR029001">
    <property type="entry name" value="ITPase-like_fam"/>
</dbReference>
<keyword evidence="5" id="KW-0378">Hydrolase</keyword>
<dbReference type="GO" id="GO:0103023">
    <property type="term" value="F:ITPase activity"/>
    <property type="evidence" value="ECO:0007669"/>
    <property type="project" value="UniProtKB-EC"/>
</dbReference>
<dbReference type="EC" id="3.6.1.73" evidence="9"/>
<dbReference type="GO" id="GO:0009117">
    <property type="term" value="P:nucleotide metabolic process"/>
    <property type="evidence" value="ECO:0007669"/>
    <property type="project" value="UniProtKB-KW"/>
</dbReference>
<evidence type="ECO:0000256" key="2">
    <source>
        <dbReference type="ARBA" id="ARBA00001946"/>
    </source>
</evidence>
<evidence type="ECO:0000256" key="10">
    <source>
        <dbReference type="ARBA" id="ARBA00048174"/>
    </source>
</evidence>
<evidence type="ECO:0000256" key="4">
    <source>
        <dbReference type="ARBA" id="ARBA00022741"/>
    </source>
</evidence>
<keyword evidence="3" id="KW-0479">Metal-binding</keyword>
<dbReference type="AlphaFoldDB" id="A0A2M7BD03"/>
<comment type="cofactor">
    <cofactor evidence="2">
        <name>Mg(2+)</name>
        <dbReference type="ChEBI" id="CHEBI:18420"/>
    </cofactor>
</comment>
<organism evidence="13 14">
    <name type="scientific">Candidatus Shapirobacteria bacterium CG03_land_8_20_14_0_80_39_12</name>
    <dbReference type="NCBI Taxonomy" id="1974879"/>
    <lineage>
        <taxon>Bacteria</taxon>
        <taxon>Candidatus Shapironibacteriota</taxon>
    </lineage>
</organism>
<evidence type="ECO:0000256" key="11">
    <source>
        <dbReference type="ARBA" id="ARBA00048781"/>
    </source>
</evidence>
<dbReference type="PANTHER" id="PTHR34699:SF2">
    <property type="entry name" value="NON-CANONICAL PURINE NTP PHOSPHATASE_PRRC1 DOMAIN-CONTAINING PROTEIN"/>
    <property type="match status" value="1"/>
</dbReference>
<evidence type="ECO:0000259" key="12">
    <source>
        <dbReference type="Pfam" id="PF01931"/>
    </source>
</evidence>
<dbReference type="GO" id="GO:0000166">
    <property type="term" value="F:nucleotide binding"/>
    <property type="evidence" value="ECO:0007669"/>
    <property type="project" value="UniProtKB-KW"/>
</dbReference>
<sequence>MIIAVGSKNPTKVNVVKKVFTKGFGNCTVIGVKVPSGVSDMPMCFDESFKGAKNRAKNAIKKNKKG</sequence>
<evidence type="ECO:0000256" key="5">
    <source>
        <dbReference type="ARBA" id="ARBA00022801"/>
    </source>
</evidence>
<dbReference type="Proteomes" id="UP000229631">
    <property type="component" value="Unassembled WGS sequence"/>
</dbReference>
<dbReference type="Gene3D" id="3.90.950.10">
    <property type="match status" value="1"/>
</dbReference>
<dbReference type="Pfam" id="PF01931">
    <property type="entry name" value="NTPase_I-T"/>
    <property type="match status" value="1"/>
</dbReference>
<keyword evidence="6" id="KW-0460">Magnesium</keyword>
<evidence type="ECO:0000256" key="8">
    <source>
        <dbReference type="ARBA" id="ARBA00023211"/>
    </source>
</evidence>
<dbReference type="PANTHER" id="PTHR34699">
    <property type="match status" value="1"/>
</dbReference>
<evidence type="ECO:0000256" key="3">
    <source>
        <dbReference type="ARBA" id="ARBA00022723"/>
    </source>
</evidence>
<evidence type="ECO:0000313" key="14">
    <source>
        <dbReference type="Proteomes" id="UP000229631"/>
    </source>
</evidence>
<gene>
    <name evidence="13" type="ORF">COS54_01800</name>
</gene>
<comment type="catalytic activity">
    <reaction evidence="10">
        <text>ITP + H2O = IDP + phosphate + H(+)</text>
        <dbReference type="Rhea" id="RHEA:28330"/>
        <dbReference type="ChEBI" id="CHEBI:15377"/>
        <dbReference type="ChEBI" id="CHEBI:15378"/>
        <dbReference type="ChEBI" id="CHEBI:43474"/>
        <dbReference type="ChEBI" id="CHEBI:58280"/>
        <dbReference type="ChEBI" id="CHEBI:61402"/>
        <dbReference type="EC" id="3.6.1.73"/>
    </reaction>
</comment>
<evidence type="ECO:0000256" key="7">
    <source>
        <dbReference type="ARBA" id="ARBA00023080"/>
    </source>
</evidence>
<reference evidence="14" key="1">
    <citation type="submission" date="2017-09" db="EMBL/GenBank/DDBJ databases">
        <title>Depth-based differentiation of microbial function through sediment-hosted aquifers and enrichment of novel symbionts in the deep terrestrial subsurface.</title>
        <authorList>
            <person name="Probst A.J."/>
            <person name="Ladd B."/>
            <person name="Jarett J.K."/>
            <person name="Geller-Mcgrath D.E."/>
            <person name="Sieber C.M.K."/>
            <person name="Emerson J.B."/>
            <person name="Anantharaman K."/>
            <person name="Thomas B.C."/>
            <person name="Malmstrom R."/>
            <person name="Stieglmeier M."/>
            <person name="Klingl A."/>
            <person name="Woyke T."/>
            <person name="Ryan C.M."/>
            <person name="Banfield J.F."/>
        </authorList>
    </citation>
    <scope>NUCLEOTIDE SEQUENCE [LARGE SCALE GENOMIC DNA]</scope>
</reference>
<evidence type="ECO:0000256" key="9">
    <source>
        <dbReference type="ARBA" id="ARBA00038901"/>
    </source>
</evidence>
<dbReference type="SUPFAM" id="SSF52972">
    <property type="entry name" value="ITPase-like"/>
    <property type="match status" value="1"/>
</dbReference>
<comment type="catalytic activity">
    <reaction evidence="11">
        <text>XTP + H2O = XDP + phosphate + H(+)</text>
        <dbReference type="Rhea" id="RHEA:28406"/>
        <dbReference type="ChEBI" id="CHEBI:15377"/>
        <dbReference type="ChEBI" id="CHEBI:15378"/>
        <dbReference type="ChEBI" id="CHEBI:43474"/>
        <dbReference type="ChEBI" id="CHEBI:59884"/>
        <dbReference type="ChEBI" id="CHEBI:61314"/>
        <dbReference type="EC" id="3.6.1.73"/>
    </reaction>
</comment>
<dbReference type="InterPro" id="IPR026533">
    <property type="entry name" value="NTPase/PRRC1"/>
</dbReference>